<evidence type="ECO:0000313" key="1">
    <source>
        <dbReference type="EMBL" id="TWG17774.1"/>
    </source>
</evidence>
<comment type="caution">
    <text evidence="1">The sequence shown here is derived from an EMBL/GenBank/DDBJ whole genome shotgun (WGS) entry which is preliminary data.</text>
</comment>
<dbReference type="InterPro" id="IPR043519">
    <property type="entry name" value="NT_sf"/>
</dbReference>
<protein>
    <recommendedName>
        <fullName evidence="3">Nucleotidyltransferase-like protein</fullName>
    </recommendedName>
</protein>
<proteinExistence type="predicted"/>
<dbReference type="Proteomes" id="UP000317685">
    <property type="component" value="Unassembled WGS sequence"/>
</dbReference>
<reference evidence="1 2" key="1">
    <citation type="submission" date="2019-06" db="EMBL/GenBank/DDBJ databases">
        <title>Sequencing the genomes of 1000 actinobacteria strains.</title>
        <authorList>
            <person name="Klenk H.-P."/>
        </authorList>
    </citation>
    <scope>NUCLEOTIDE SEQUENCE [LARGE SCALE GENOMIC DNA]</scope>
    <source>
        <strain evidence="1 2">DSM 45885</strain>
    </source>
</reference>
<keyword evidence="2" id="KW-1185">Reference proteome</keyword>
<dbReference type="RefSeq" id="WP_244311687.1">
    <property type="nucleotide sequence ID" value="NZ_JBEZJD010000003.1"/>
</dbReference>
<accession>A0A561W1N2</accession>
<evidence type="ECO:0008006" key="3">
    <source>
        <dbReference type="Google" id="ProtNLM"/>
    </source>
</evidence>
<name>A0A561W1N2_9ACTN</name>
<dbReference type="SUPFAM" id="SSF81301">
    <property type="entry name" value="Nucleotidyltransferase"/>
    <property type="match status" value="1"/>
</dbReference>
<dbReference type="AlphaFoldDB" id="A0A561W1N2"/>
<dbReference type="GeneID" id="300128671"/>
<dbReference type="EMBL" id="VIWZ01000001">
    <property type="protein sequence ID" value="TWG17774.1"/>
    <property type="molecule type" value="Genomic_DNA"/>
</dbReference>
<gene>
    <name evidence="1" type="ORF">FHU34_113116</name>
</gene>
<sequence>MDSDLQRYLDDLVATARGVLGADLAGAYAAGSVGLGAYQPGRSDVDVALVSAGPLTEAVKREVVARLRHEALPCPARGLELVVYDRAVAASGTPEPGFEVELNTGAAMPFRCTVDPAERPAADGRFWYGLDRSILRQSGLPLLGPPAGEVFADLTAADLRRLLVEALSWWLALPTPPDDQPAPGAEDAVLGACRSLVRHRDGVWLAKVAAAQRLVDAGERAEVIHRAIAARHGGPPPTGAQARAFQQRVRDEIAGQPAVELVVSGPDGTATRRRAG</sequence>
<organism evidence="1 2">
    <name type="scientific">Micromonospora taraxaci</name>
    <dbReference type="NCBI Taxonomy" id="1316803"/>
    <lineage>
        <taxon>Bacteria</taxon>
        <taxon>Bacillati</taxon>
        <taxon>Actinomycetota</taxon>
        <taxon>Actinomycetes</taxon>
        <taxon>Micromonosporales</taxon>
        <taxon>Micromonosporaceae</taxon>
        <taxon>Micromonospora</taxon>
    </lineage>
</organism>
<evidence type="ECO:0000313" key="2">
    <source>
        <dbReference type="Proteomes" id="UP000317685"/>
    </source>
</evidence>